<feature type="domain" description="Histidine kinase/HSP90-like ATPase" evidence="3">
    <location>
        <begin position="25"/>
        <end position="137"/>
    </location>
</feature>
<keyword evidence="1" id="KW-0808">Transferase</keyword>
<dbReference type="PANTHER" id="PTHR35526">
    <property type="entry name" value="ANTI-SIGMA-F FACTOR RSBW-RELATED"/>
    <property type="match status" value="1"/>
</dbReference>
<accession>A0A5N8W1A0</accession>
<organism evidence="4 5">
    <name type="scientific">Streptomyces phyllanthi</name>
    <dbReference type="NCBI Taxonomy" id="1803180"/>
    <lineage>
        <taxon>Bacteria</taxon>
        <taxon>Bacillati</taxon>
        <taxon>Actinomycetota</taxon>
        <taxon>Actinomycetes</taxon>
        <taxon>Kitasatosporales</taxon>
        <taxon>Streptomycetaceae</taxon>
        <taxon>Streptomyces</taxon>
    </lineage>
</organism>
<dbReference type="Gene3D" id="3.30.565.10">
    <property type="entry name" value="Histidine kinase-like ATPase, C-terminal domain"/>
    <property type="match status" value="1"/>
</dbReference>
<evidence type="ECO:0000259" key="3">
    <source>
        <dbReference type="Pfam" id="PF13581"/>
    </source>
</evidence>
<dbReference type="SUPFAM" id="SSF55874">
    <property type="entry name" value="ATPase domain of HSP90 chaperone/DNA topoisomerase II/histidine kinase"/>
    <property type="match status" value="1"/>
</dbReference>
<dbReference type="EMBL" id="VJZE01000089">
    <property type="protein sequence ID" value="MPY41293.1"/>
    <property type="molecule type" value="Genomic_DNA"/>
</dbReference>
<evidence type="ECO:0000256" key="1">
    <source>
        <dbReference type="ARBA" id="ARBA00022527"/>
    </source>
</evidence>
<evidence type="ECO:0000313" key="4">
    <source>
        <dbReference type="EMBL" id="MPY41293.1"/>
    </source>
</evidence>
<dbReference type="PANTHER" id="PTHR35526:SF3">
    <property type="entry name" value="ANTI-SIGMA-F FACTOR RSBW"/>
    <property type="match status" value="1"/>
</dbReference>
<keyword evidence="5" id="KW-1185">Reference proteome</keyword>
<protein>
    <submittedName>
        <fullName evidence="4">ATP-binding protein</fullName>
    </submittedName>
</protein>
<keyword evidence="4" id="KW-0067">ATP-binding</keyword>
<keyword evidence="4" id="KW-0547">Nucleotide-binding</keyword>
<sequence length="161" mass="17226">MREQYRVHTTGRPAGPGRDRRGPRNPAEARNAVRRAVSDRTAGTCCDEDTLSDALLVVSELTTNAMLHGGGVTEFDVALVGRELYVSVSDRDHRVPVASPAVDDHGRMRCGGRGWPIVCRLSRDVTVSGLPSGGKRITAVVPLGRAHREPGGSGGPEHCHM</sequence>
<comment type="caution">
    <text evidence="4">The sequence shown here is derived from an EMBL/GenBank/DDBJ whole genome shotgun (WGS) entry which is preliminary data.</text>
</comment>
<dbReference type="CDD" id="cd16936">
    <property type="entry name" value="HATPase_RsbW-like"/>
    <property type="match status" value="1"/>
</dbReference>
<reference evidence="4 5" key="1">
    <citation type="submission" date="2019-07" db="EMBL/GenBank/DDBJ databases">
        <title>New species of Amycolatopsis and Streptomyces.</title>
        <authorList>
            <person name="Duangmal K."/>
            <person name="Teo W.F.A."/>
            <person name="Lipun K."/>
        </authorList>
    </citation>
    <scope>NUCLEOTIDE SEQUENCE [LARGE SCALE GENOMIC DNA]</scope>
    <source>
        <strain evidence="4 5">TISTR 2346</strain>
    </source>
</reference>
<dbReference type="RefSeq" id="WP_152784580.1">
    <property type="nucleotide sequence ID" value="NZ_BAABEQ010000103.1"/>
</dbReference>
<proteinExistence type="predicted"/>
<evidence type="ECO:0000256" key="2">
    <source>
        <dbReference type="SAM" id="MobiDB-lite"/>
    </source>
</evidence>
<dbReference type="InterPro" id="IPR036890">
    <property type="entry name" value="HATPase_C_sf"/>
</dbReference>
<dbReference type="GO" id="GO:0005524">
    <property type="term" value="F:ATP binding"/>
    <property type="evidence" value="ECO:0007669"/>
    <property type="project" value="UniProtKB-KW"/>
</dbReference>
<gene>
    <name evidence="4" type="ORF">FNH04_15660</name>
</gene>
<dbReference type="Proteomes" id="UP000326979">
    <property type="component" value="Unassembled WGS sequence"/>
</dbReference>
<dbReference type="Pfam" id="PF13581">
    <property type="entry name" value="HATPase_c_2"/>
    <property type="match status" value="1"/>
</dbReference>
<dbReference type="InterPro" id="IPR003594">
    <property type="entry name" value="HATPase_dom"/>
</dbReference>
<dbReference type="InterPro" id="IPR050267">
    <property type="entry name" value="Anti-sigma-factor_SerPK"/>
</dbReference>
<keyword evidence="1" id="KW-0418">Kinase</keyword>
<feature type="region of interest" description="Disordered" evidence="2">
    <location>
        <begin position="1"/>
        <end position="34"/>
    </location>
</feature>
<keyword evidence="1" id="KW-0723">Serine/threonine-protein kinase</keyword>
<name>A0A5N8W1A0_9ACTN</name>
<evidence type="ECO:0000313" key="5">
    <source>
        <dbReference type="Proteomes" id="UP000326979"/>
    </source>
</evidence>
<dbReference type="AlphaFoldDB" id="A0A5N8W1A0"/>
<dbReference type="OrthoDB" id="5184679at2"/>
<dbReference type="GO" id="GO:0004674">
    <property type="term" value="F:protein serine/threonine kinase activity"/>
    <property type="evidence" value="ECO:0007669"/>
    <property type="project" value="UniProtKB-KW"/>
</dbReference>